<reference evidence="5" key="1">
    <citation type="submission" date="2021-04" db="EMBL/GenBank/DDBJ databases">
        <authorList>
            <consortium name="Molecular Ecology Group"/>
        </authorList>
    </citation>
    <scope>NUCLEOTIDE SEQUENCE</scope>
</reference>
<sequence>MADVELTREELENVQDVFDLFDFWDGRDGFIDAVKVGDMLRCVDLNPTLANIKSWGGTDKPGEKQLSYEEFLAIYKQTKNVKEWGTFRDFEEAFKSFDREGQGYISAAEMRHLLTAMAERLSDEDVDEIIKLTDLTIDLEGNVKYEDFINKVLEGPKL</sequence>
<evidence type="ECO:0000256" key="3">
    <source>
        <dbReference type="ARBA" id="ARBA00023175"/>
    </source>
</evidence>
<organism evidence="5 6">
    <name type="scientific">Candidula unifasciata</name>
    <dbReference type="NCBI Taxonomy" id="100452"/>
    <lineage>
        <taxon>Eukaryota</taxon>
        <taxon>Metazoa</taxon>
        <taxon>Spiralia</taxon>
        <taxon>Lophotrochozoa</taxon>
        <taxon>Mollusca</taxon>
        <taxon>Gastropoda</taxon>
        <taxon>Heterobranchia</taxon>
        <taxon>Euthyneura</taxon>
        <taxon>Panpulmonata</taxon>
        <taxon>Eupulmonata</taxon>
        <taxon>Stylommatophora</taxon>
        <taxon>Helicina</taxon>
        <taxon>Helicoidea</taxon>
        <taxon>Geomitridae</taxon>
        <taxon>Candidula</taxon>
    </lineage>
</organism>
<keyword evidence="2" id="KW-0518">Myosin</keyword>
<dbReference type="InterPro" id="IPR050230">
    <property type="entry name" value="CALM/Myosin/TropC-like"/>
</dbReference>
<dbReference type="CDD" id="cd00051">
    <property type="entry name" value="EFh"/>
    <property type="match status" value="1"/>
</dbReference>
<dbReference type="EMBL" id="CAJHNH020007679">
    <property type="protein sequence ID" value="CAG5134869.1"/>
    <property type="molecule type" value="Genomic_DNA"/>
</dbReference>
<dbReference type="PANTHER" id="PTHR23048:SF33">
    <property type="entry name" value="MYOSIN LIGHT CHAIN ALKALI"/>
    <property type="match status" value="1"/>
</dbReference>
<accession>A0A8S3ZZD3</accession>
<dbReference type="SUPFAM" id="SSF47473">
    <property type="entry name" value="EF-hand"/>
    <property type="match status" value="1"/>
</dbReference>
<dbReference type="Gene3D" id="1.10.238.10">
    <property type="entry name" value="EF-hand"/>
    <property type="match status" value="2"/>
</dbReference>
<keyword evidence="6" id="KW-1185">Reference proteome</keyword>
<dbReference type="AlphaFoldDB" id="A0A8S3ZZD3"/>
<keyword evidence="3" id="KW-0505">Motor protein</keyword>
<dbReference type="PANTHER" id="PTHR23048">
    <property type="entry name" value="MYOSIN LIGHT CHAIN 1, 3"/>
    <property type="match status" value="1"/>
</dbReference>
<evidence type="ECO:0000313" key="5">
    <source>
        <dbReference type="EMBL" id="CAG5134869.1"/>
    </source>
</evidence>
<dbReference type="GO" id="GO:0005509">
    <property type="term" value="F:calcium ion binding"/>
    <property type="evidence" value="ECO:0007669"/>
    <property type="project" value="InterPro"/>
</dbReference>
<dbReference type="PROSITE" id="PS50222">
    <property type="entry name" value="EF_HAND_2"/>
    <property type="match status" value="1"/>
</dbReference>
<dbReference type="Proteomes" id="UP000678393">
    <property type="component" value="Unassembled WGS sequence"/>
</dbReference>
<protein>
    <recommendedName>
        <fullName evidence="4">EF-hand domain-containing protein</fullName>
    </recommendedName>
</protein>
<gene>
    <name evidence="5" type="ORF">CUNI_LOCUS20427</name>
</gene>
<feature type="domain" description="EF-hand" evidence="4">
    <location>
        <begin position="85"/>
        <end position="120"/>
    </location>
</feature>
<dbReference type="SMART" id="SM00054">
    <property type="entry name" value="EFh"/>
    <property type="match status" value="1"/>
</dbReference>
<dbReference type="InterPro" id="IPR011992">
    <property type="entry name" value="EF-hand-dom_pair"/>
</dbReference>
<dbReference type="InterPro" id="IPR002048">
    <property type="entry name" value="EF_hand_dom"/>
</dbReference>
<evidence type="ECO:0000313" key="6">
    <source>
        <dbReference type="Proteomes" id="UP000678393"/>
    </source>
</evidence>
<dbReference type="GO" id="GO:0005859">
    <property type="term" value="C:muscle myosin complex"/>
    <property type="evidence" value="ECO:0007669"/>
    <property type="project" value="TreeGrafter"/>
</dbReference>
<proteinExistence type="predicted"/>
<evidence type="ECO:0000256" key="1">
    <source>
        <dbReference type="ARBA" id="ARBA00022737"/>
    </source>
</evidence>
<evidence type="ECO:0000259" key="4">
    <source>
        <dbReference type="PROSITE" id="PS50222"/>
    </source>
</evidence>
<dbReference type="OrthoDB" id="26525at2759"/>
<dbReference type="FunFam" id="1.10.238.10:FF:000003">
    <property type="entry name" value="Calmodulin A"/>
    <property type="match status" value="1"/>
</dbReference>
<evidence type="ECO:0000256" key="2">
    <source>
        <dbReference type="ARBA" id="ARBA00023123"/>
    </source>
</evidence>
<dbReference type="Pfam" id="PF13499">
    <property type="entry name" value="EF-hand_7"/>
    <property type="match status" value="1"/>
</dbReference>
<keyword evidence="1" id="KW-0677">Repeat</keyword>
<name>A0A8S3ZZD3_9EUPU</name>
<comment type="caution">
    <text evidence="5">The sequence shown here is derived from an EMBL/GenBank/DDBJ whole genome shotgun (WGS) entry which is preliminary data.</text>
</comment>